<feature type="binding site" description="axial binding residue" evidence="9">
    <location>
        <position position="161"/>
    </location>
    <ligand>
        <name>heme c</name>
        <dbReference type="ChEBI" id="CHEBI:61717"/>
        <label>2</label>
    </ligand>
    <ligandPart>
        <name>Fe</name>
        <dbReference type="ChEBI" id="CHEBI:18248"/>
    </ligandPart>
</feature>
<keyword evidence="6" id="KW-0249">Electron transport</keyword>
<dbReference type="InterPro" id="IPR050597">
    <property type="entry name" value="Cytochrome_c_Oxidase_Subunit"/>
</dbReference>
<dbReference type="EMBL" id="WINI01000014">
    <property type="protein sequence ID" value="MQR02697.1"/>
    <property type="molecule type" value="Genomic_DNA"/>
</dbReference>
<comment type="PTM">
    <text evidence="8">Binds 2 heme c groups covalently per subunit.</text>
</comment>
<proteinExistence type="predicted"/>
<evidence type="ECO:0000256" key="2">
    <source>
        <dbReference type="ARBA" id="ARBA00022448"/>
    </source>
</evidence>
<dbReference type="PROSITE" id="PS51007">
    <property type="entry name" value="CYTC"/>
    <property type="match status" value="2"/>
</dbReference>
<feature type="signal peptide" evidence="10">
    <location>
        <begin position="1"/>
        <end position="30"/>
    </location>
</feature>
<dbReference type="AlphaFoldDB" id="A0A843YXG9"/>
<evidence type="ECO:0000256" key="10">
    <source>
        <dbReference type="SAM" id="SignalP"/>
    </source>
</evidence>
<evidence type="ECO:0000259" key="11">
    <source>
        <dbReference type="PROSITE" id="PS51007"/>
    </source>
</evidence>
<keyword evidence="7 9" id="KW-0408">Iron</keyword>
<feature type="domain" description="Cytochrome c" evidence="11">
    <location>
        <begin position="136"/>
        <end position="224"/>
    </location>
</feature>
<feature type="binding site" description="axial binding residue" evidence="9">
    <location>
        <position position="64"/>
    </location>
    <ligand>
        <name>heme c</name>
        <dbReference type="ChEBI" id="CHEBI:61717"/>
        <label>1</label>
    </ligand>
    <ligandPart>
        <name>Fe</name>
        <dbReference type="ChEBI" id="CHEBI:18248"/>
    </ligandPart>
</feature>
<name>A0A843YXG9_9BURK</name>
<dbReference type="InterPro" id="IPR009056">
    <property type="entry name" value="Cyt_c-like_dom"/>
</dbReference>
<evidence type="ECO:0000256" key="5">
    <source>
        <dbReference type="ARBA" id="ARBA00022764"/>
    </source>
</evidence>
<dbReference type="GO" id="GO:0020037">
    <property type="term" value="F:heme binding"/>
    <property type="evidence" value="ECO:0007669"/>
    <property type="project" value="InterPro"/>
</dbReference>
<feature type="domain" description="Cytochrome c" evidence="11">
    <location>
        <begin position="39"/>
        <end position="126"/>
    </location>
</feature>
<evidence type="ECO:0000256" key="8">
    <source>
        <dbReference type="PIRSR" id="PIRSR000005-1"/>
    </source>
</evidence>
<dbReference type="Pfam" id="PF00034">
    <property type="entry name" value="Cytochrom_C"/>
    <property type="match status" value="2"/>
</dbReference>
<evidence type="ECO:0000256" key="7">
    <source>
        <dbReference type="ARBA" id="ARBA00023004"/>
    </source>
</evidence>
<feature type="chain" id="PRO_5032753509" evidence="10">
    <location>
        <begin position="31"/>
        <end position="227"/>
    </location>
</feature>
<comment type="subcellular location">
    <subcellularLocation>
        <location evidence="1">Periplasm</location>
    </subcellularLocation>
</comment>
<feature type="binding site" description="covalent" evidence="8">
    <location>
        <position position="60"/>
    </location>
    <ligand>
        <name>heme c</name>
        <dbReference type="ChEBI" id="CHEBI:61717"/>
        <label>1</label>
    </ligand>
</feature>
<keyword evidence="3 8" id="KW-0349">Heme</keyword>
<dbReference type="InterPro" id="IPR024167">
    <property type="entry name" value="Cytochrome_c4-like"/>
</dbReference>
<feature type="binding site" description="covalent" evidence="8">
    <location>
        <position position="157"/>
    </location>
    <ligand>
        <name>heme c</name>
        <dbReference type="ChEBI" id="CHEBI:61717"/>
        <label>2</label>
    </ligand>
</feature>
<dbReference type="GO" id="GO:0042597">
    <property type="term" value="C:periplasmic space"/>
    <property type="evidence" value="ECO:0007669"/>
    <property type="project" value="UniProtKB-SubCell"/>
</dbReference>
<keyword evidence="5" id="KW-0574">Periplasm</keyword>
<keyword evidence="10" id="KW-0732">Signal</keyword>
<keyword evidence="2" id="KW-0813">Transport</keyword>
<dbReference type="GO" id="GO:0009055">
    <property type="term" value="F:electron transfer activity"/>
    <property type="evidence" value="ECO:0007669"/>
    <property type="project" value="InterPro"/>
</dbReference>
<dbReference type="Proteomes" id="UP000451565">
    <property type="component" value="Unassembled WGS sequence"/>
</dbReference>
<dbReference type="InterPro" id="IPR036909">
    <property type="entry name" value="Cyt_c-like_dom_sf"/>
</dbReference>
<gene>
    <name evidence="12" type="ORF">GEV47_18625</name>
</gene>
<reference evidence="12 13" key="1">
    <citation type="submission" date="2019-10" db="EMBL/GenBank/DDBJ databases">
        <title>Glaciimonas soli sp. nov., a psychrophilic bacterium isolated from the forest soil of a high elevation mountain in Taiwan.</title>
        <authorList>
            <person name="Wang L.-T."/>
            <person name="Shieh W.Y."/>
        </authorList>
    </citation>
    <scope>NUCLEOTIDE SEQUENCE [LARGE SCALE GENOMIC DNA]</scope>
    <source>
        <strain evidence="12 13">GS1</strain>
    </source>
</reference>
<evidence type="ECO:0000256" key="1">
    <source>
        <dbReference type="ARBA" id="ARBA00004418"/>
    </source>
</evidence>
<evidence type="ECO:0000256" key="4">
    <source>
        <dbReference type="ARBA" id="ARBA00022723"/>
    </source>
</evidence>
<evidence type="ECO:0000256" key="6">
    <source>
        <dbReference type="ARBA" id="ARBA00022982"/>
    </source>
</evidence>
<evidence type="ECO:0000256" key="3">
    <source>
        <dbReference type="ARBA" id="ARBA00022617"/>
    </source>
</evidence>
<feature type="binding site" description="axial binding residue" evidence="9">
    <location>
        <position position="103"/>
    </location>
    <ligand>
        <name>heme c</name>
        <dbReference type="ChEBI" id="CHEBI:61717"/>
        <label>1</label>
    </ligand>
    <ligandPart>
        <name>Fe</name>
        <dbReference type="ChEBI" id="CHEBI:18248"/>
    </ligandPart>
</feature>
<dbReference type="OrthoDB" id="9773456at2"/>
<feature type="binding site" description="axial binding residue" evidence="9">
    <location>
        <position position="201"/>
    </location>
    <ligand>
        <name>heme c</name>
        <dbReference type="ChEBI" id="CHEBI:61717"/>
        <label>2</label>
    </ligand>
    <ligandPart>
        <name>Fe</name>
        <dbReference type="ChEBI" id="CHEBI:18248"/>
    </ligandPart>
</feature>
<evidence type="ECO:0000313" key="13">
    <source>
        <dbReference type="Proteomes" id="UP000451565"/>
    </source>
</evidence>
<organism evidence="12 13">
    <name type="scientific">Glaciimonas soli</name>
    <dbReference type="NCBI Taxonomy" id="2590999"/>
    <lineage>
        <taxon>Bacteria</taxon>
        <taxon>Pseudomonadati</taxon>
        <taxon>Pseudomonadota</taxon>
        <taxon>Betaproteobacteria</taxon>
        <taxon>Burkholderiales</taxon>
        <taxon>Oxalobacteraceae</taxon>
        <taxon>Glaciimonas</taxon>
    </lineage>
</organism>
<accession>A0A843YXG9</accession>
<evidence type="ECO:0000313" key="12">
    <source>
        <dbReference type="EMBL" id="MQR02697.1"/>
    </source>
</evidence>
<dbReference type="RefSeq" id="WP_153236322.1">
    <property type="nucleotide sequence ID" value="NZ_WINI01000014.1"/>
</dbReference>
<dbReference type="PANTHER" id="PTHR33751:SF9">
    <property type="entry name" value="CYTOCHROME C4"/>
    <property type="match status" value="1"/>
</dbReference>
<protein>
    <submittedName>
        <fullName evidence="12">C-type cytochrome</fullName>
    </submittedName>
</protein>
<dbReference type="GO" id="GO:0005506">
    <property type="term" value="F:iron ion binding"/>
    <property type="evidence" value="ECO:0007669"/>
    <property type="project" value="InterPro"/>
</dbReference>
<keyword evidence="4 9" id="KW-0479">Metal-binding</keyword>
<keyword evidence="13" id="KW-1185">Reference proteome</keyword>
<dbReference type="SUPFAM" id="SSF46626">
    <property type="entry name" value="Cytochrome c"/>
    <property type="match status" value="2"/>
</dbReference>
<comment type="caution">
    <text evidence="12">The sequence shown here is derived from an EMBL/GenBank/DDBJ whole genome shotgun (WGS) entry which is preliminary data.</text>
</comment>
<dbReference type="Gene3D" id="1.10.760.10">
    <property type="entry name" value="Cytochrome c-like domain"/>
    <property type="match status" value="2"/>
</dbReference>
<evidence type="ECO:0000256" key="9">
    <source>
        <dbReference type="PIRSR" id="PIRSR000005-2"/>
    </source>
</evidence>
<dbReference type="PANTHER" id="PTHR33751">
    <property type="entry name" value="CBB3-TYPE CYTOCHROME C OXIDASE SUBUNIT FIXP"/>
    <property type="match status" value="1"/>
</dbReference>
<dbReference type="PIRSF" id="PIRSF000005">
    <property type="entry name" value="Cytochrome_c4"/>
    <property type="match status" value="1"/>
</dbReference>
<feature type="binding site" description="covalent" evidence="8">
    <location>
        <position position="63"/>
    </location>
    <ligand>
        <name>heme c</name>
        <dbReference type="ChEBI" id="CHEBI:61717"/>
        <label>1</label>
    </ligand>
</feature>
<sequence length="227" mass="23556">MNSAFLPALKSLFASLLVAAFALSATTASAADVPVAAKPDLTKGEALYTNGDATRNITACISCHGAAGASTISQNPKLGGQHAAYIHKQLTDFKAGTRSNPVMSAMAAGLTDDDMKNIAAYLDVQKVKPGAAKDASTLDLGKHIYRAGIAEKSVPACAACHSPNGAGIPNQFPRIGGQHQDYTTTELTNFRNGTRKNGPMMTTIASRMSDDEIKAVADYIAGLGDVK</sequence>
<feature type="binding site" description="covalent" evidence="8">
    <location>
        <position position="160"/>
    </location>
    <ligand>
        <name>heme c</name>
        <dbReference type="ChEBI" id="CHEBI:61717"/>
        <label>2</label>
    </ligand>
</feature>